<dbReference type="GO" id="GO:0005886">
    <property type="term" value="C:plasma membrane"/>
    <property type="evidence" value="ECO:0007669"/>
    <property type="project" value="TreeGrafter"/>
</dbReference>
<dbReference type="GO" id="GO:0005829">
    <property type="term" value="C:cytosol"/>
    <property type="evidence" value="ECO:0007669"/>
    <property type="project" value="TreeGrafter"/>
</dbReference>
<dbReference type="InterPro" id="IPR042938">
    <property type="entry name" value="Sfh5"/>
</dbReference>
<comment type="similarity">
    <text evidence="1">Belongs to the SFH5 family.</text>
</comment>
<evidence type="ECO:0000313" key="5">
    <source>
        <dbReference type="Proteomes" id="UP000272025"/>
    </source>
</evidence>
<dbReference type="InterPro" id="IPR036273">
    <property type="entry name" value="CRAL/TRIO_N_dom_sf"/>
</dbReference>
<name>A0A3N2Q4D6_SODAK</name>
<dbReference type="PANTHER" id="PTHR47669:SF1">
    <property type="entry name" value="PHOSPHATIDYLINOSITOL TRANSFER PROTEIN SFH5"/>
    <property type="match status" value="1"/>
</dbReference>
<keyword evidence="1" id="KW-0813">Transport</keyword>
<dbReference type="AlphaFoldDB" id="A0A3N2Q4D6"/>
<dbReference type="Pfam" id="PF03765">
    <property type="entry name" value="CRAL_TRIO_N"/>
    <property type="match status" value="1"/>
</dbReference>
<keyword evidence="1" id="KW-0445">Lipid transport</keyword>
<protein>
    <recommendedName>
        <fullName evidence="1">Phosphatidylinositol transfer protein SFH5</fullName>
        <shortName evidence="1">PITP SFH5</shortName>
    </recommendedName>
</protein>
<dbReference type="SUPFAM" id="SSF46938">
    <property type="entry name" value="CRAL/TRIO N-terminal domain"/>
    <property type="match status" value="1"/>
</dbReference>
<dbReference type="GO" id="GO:0008526">
    <property type="term" value="F:phosphatidylinositol transfer activity"/>
    <property type="evidence" value="ECO:0007669"/>
    <property type="project" value="UniProtKB-UniRule"/>
</dbReference>
<keyword evidence="1" id="KW-0256">Endoplasmic reticulum</keyword>
<keyword evidence="1" id="KW-0963">Cytoplasm</keyword>
<proteinExistence type="inferred from homology"/>
<organism evidence="4 5">
    <name type="scientific">Sodiomyces alkalinus (strain CBS 110278 / VKM F-3762 / F11)</name>
    <name type="common">Alkaliphilic filamentous fungus</name>
    <dbReference type="NCBI Taxonomy" id="1314773"/>
    <lineage>
        <taxon>Eukaryota</taxon>
        <taxon>Fungi</taxon>
        <taxon>Dikarya</taxon>
        <taxon>Ascomycota</taxon>
        <taxon>Pezizomycotina</taxon>
        <taxon>Sordariomycetes</taxon>
        <taxon>Hypocreomycetidae</taxon>
        <taxon>Glomerellales</taxon>
        <taxon>Plectosphaerellaceae</taxon>
        <taxon>Sodiomyces</taxon>
    </lineage>
</organism>
<keyword evidence="1" id="KW-0492">Microsome</keyword>
<reference evidence="4 5" key="1">
    <citation type="journal article" date="2018" name="Mol. Ecol.">
        <title>The obligate alkalophilic soda-lake fungus Sodiomyces alkalinus has shifted to a protein diet.</title>
        <authorList>
            <person name="Grum-Grzhimaylo A.A."/>
            <person name="Falkoski D.L."/>
            <person name="van den Heuvel J."/>
            <person name="Valero-Jimenez C.A."/>
            <person name="Min B."/>
            <person name="Choi I.G."/>
            <person name="Lipzen A."/>
            <person name="Daum C.G."/>
            <person name="Aanen D.K."/>
            <person name="Tsang A."/>
            <person name="Henrissat B."/>
            <person name="Bilanenko E.N."/>
            <person name="de Vries R.P."/>
            <person name="van Kan J.A.L."/>
            <person name="Grigoriev I.V."/>
            <person name="Debets A.J.M."/>
        </authorList>
    </citation>
    <scope>NUCLEOTIDE SEQUENCE [LARGE SCALE GENOMIC DNA]</scope>
    <source>
        <strain evidence="4 5">F11</strain>
    </source>
</reference>
<evidence type="ECO:0000259" key="3">
    <source>
        <dbReference type="Pfam" id="PF03765"/>
    </source>
</evidence>
<accession>A0A3N2Q4D6</accession>
<dbReference type="InterPro" id="IPR011074">
    <property type="entry name" value="CRAL/TRIO_N_dom"/>
</dbReference>
<evidence type="ECO:0000256" key="2">
    <source>
        <dbReference type="SAM" id="MobiDB-lite"/>
    </source>
</evidence>
<feature type="domain" description="CRAL/TRIO N-terminal" evidence="3">
    <location>
        <begin position="24"/>
        <end position="83"/>
    </location>
</feature>
<dbReference type="EMBL" id="ML119052">
    <property type="protein sequence ID" value="ROT41643.1"/>
    <property type="molecule type" value="Genomic_DNA"/>
</dbReference>
<dbReference type="STRING" id="1314773.A0A3N2Q4D6"/>
<comment type="function">
    <text evidence="1">Non-classical phosphatidylinositol (PtdIns) transfer protein (PITP), which exhibits PtdIns-binding/transfer activity in the absence of detectable PtdCho-binding/transfer activity. Regulates PtdIns(4,5)P2 homeostasis at the plasma membrane.</text>
</comment>
<evidence type="ECO:0000256" key="1">
    <source>
        <dbReference type="RuleBase" id="RU367059"/>
    </source>
</evidence>
<dbReference type="GO" id="GO:0032541">
    <property type="term" value="C:cortical endoplasmic reticulum"/>
    <property type="evidence" value="ECO:0007669"/>
    <property type="project" value="TreeGrafter"/>
</dbReference>
<feature type="compositionally biased region" description="Low complexity" evidence="2">
    <location>
        <begin position="319"/>
        <end position="332"/>
    </location>
</feature>
<dbReference type="SUPFAM" id="SSF52087">
    <property type="entry name" value="CRAL/TRIO domain"/>
    <property type="match status" value="1"/>
</dbReference>
<dbReference type="Gene3D" id="3.40.525.10">
    <property type="entry name" value="CRAL-TRIO lipid binding domain"/>
    <property type="match status" value="1"/>
</dbReference>
<keyword evidence="5" id="KW-1185">Reference proteome</keyword>
<gene>
    <name evidence="4" type="ORF">SODALDRAFT_124830</name>
</gene>
<dbReference type="GO" id="GO:0005789">
    <property type="term" value="C:endoplasmic reticulum membrane"/>
    <property type="evidence" value="ECO:0007669"/>
    <property type="project" value="UniProtKB-SubCell"/>
</dbReference>
<dbReference type="RefSeq" id="XP_028469449.1">
    <property type="nucleotide sequence ID" value="XM_028606653.1"/>
</dbReference>
<keyword evidence="1" id="KW-0472">Membrane</keyword>
<comment type="subcellular location">
    <subcellularLocation>
        <location evidence="1">Cytoplasm</location>
    </subcellularLocation>
    <subcellularLocation>
        <location evidence="1">Endoplasmic reticulum membrane</location>
        <topology evidence="1">Peripheral membrane protein</topology>
    </subcellularLocation>
    <subcellularLocation>
        <location evidence="1">Microsome membrane</location>
        <topology evidence="1">Peripheral membrane protein</topology>
    </subcellularLocation>
</comment>
<dbReference type="OrthoDB" id="75724at2759"/>
<dbReference type="GO" id="GO:0017157">
    <property type="term" value="P:regulation of exocytosis"/>
    <property type="evidence" value="ECO:0007669"/>
    <property type="project" value="TreeGrafter"/>
</dbReference>
<evidence type="ECO:0000313" key="4">
    <source>
        <dbReference type="EMBL" id="ROT41643.1"/>
    </source>
</evidence>
<dbReference type="GO" id="GO:0043001">
    <property type="term" value="P:Golgi to plasma membrane protein transport"/>
    <property type="evidence" value="ECO:0007669"/>
    <property type="project" value="TreeGrafter"/>
</dbReference>
<dbReference type="Proteomes" id="UP000272025">
    <property type="component" value="Unassembled WGS sequence"/>
</dbReference>
<dbReference type="PANTHER" id="PTHR47669">
    <property type="entry name" value="PHOSPHATIDYLINOSITOL TRANSFER PROTEIN SFH5"/>
    <property type="match status" value="1"/>
</dbReference>
<dbReference type="InterPro" id="IPR036865">
    <property type="entry name" value="CRAL-TRIO_dom_sf"/>
</dbReference>
<dbReference type="GeneID" id="39575131"/>
<sequence length="380" mass="42984">MAGLNMPPEIVRLTQFDEKTSEAALDLLYAMLPGLLEEAQHYEMWGIDFTNADDENRSAPRSIVLQKFLRANKFNVVKAAAQFRTVLRWRRQHNPRASSLAQVYERNKFEGIGYVTSLRGNIQANPMVITWNLYNRVKDLDGLFRDDASYQEFRIALMELAIDELGISQARGYTRVGWKDQYKIIQVHDCAGTNPARVFRKVRKGLWNFANLFQEMYPDLLKYHHFVELGWNDTVGMNAGWLLDSAIRGSLGYRIGHFKITRKREQVAKDIFPESEAGYLILRRSIPVEFGGDADSVGTARTVLLSAVGNQTQGGQGQGQEQQNAEQNQDQPQDPPGSNPQENKALAIFRNMFRKARSPVQQDNQVLLNVPPQGHGAASG</sequence>
<feature type="region of interest" description="Disordered" evidence="2">
    <location>
        <begin position="358"/>
        <end position="380"/>
    </location>
</feature>
<feature type="region of interest" description="Disordered" evidence="2">
    <location>
        <begin position="310"/>
        <end position="345"/>
    </location>
</feature>